<feature type="compositionally biased region" description="Polar residues" evidence="1">
    <location>
        <begin position="1"/>
        <end position="15"/>
    </location>
</feature>
<evidence type="ECO:0000313" key="2">
    <source>
        <dbReference type="EMBL" id="KAJ7067748.1"/>
    </source>
</evidence>
<protein>
    <submittedName>
        <fullName evidence="2">Uncharacterized protein</fullName>
    </submittedName>
</protein>
<feature type="compositionally biased region" description="Gly residues" evidence="1">
    <location>
        <begin position="155"/>
        <end position="168"/>
    </location>
</feature>
<feature type="region of interest" description="Disordered" evidence="1">
    <location>
        <begin position="89"/>
        <end position="111"/>
    </location>
</feature>
<gene>
    <name evidence="2" type="ORF">B0H15DRAFT_807454</name>
</gene>
<accession>A0AAD6TL17</accession>
<feature type="region of interest" description="Disordered" evidence="1">
    <location>
        <begin position="142"/>
        <end position="181"/>
    </location>
</feature>
<keyword evidence="3" id="KW-1185">Reference proteome</keyword>
<comment type="caution">
    <text evidence="2">The sequence shown here is derived from an EMBL/GenBank/DDBJ whole genome shotgun (WGS) entry which is preliminary data.</text>
</comment>
<dbReference type="EMBL" id="JARJCN010000151">
    <property type="protein sequence ID" value="KAJ7067748.1"/>
    <property type="molecule type" value="Genomic_DNA"/>
</dbReference>
<evidence type="ECO:0000256" key="1">
    <source>
        <dbReference type="SAM" id="MobiDB-lite"/>
    </source>
</evidence>
<feature type="compositionally biased region" description="Low complexity" evidence="1">
    <location>
        <begin position="92"/>
        <end position="111"/>
    </location>
</feature>
<sequence length="200" mass="21187">MSFYQSPYNGNQMGGNSVVAPGPPSQKQSQGRTMQVTVIATSPGISSSGTCRYNRIRSGARRTSSFYVPRKVTHYKRPSRVLQEFRNGLLTPPSTQQGQGPPRQPARPRGPLAEENLDQALFTPPQTNTATRVEQLNGVNIQGAVQGPPDQRGPAGRGGRGGGRGQGGQTRQPAAQQGNVPQNYIDTCYSAAAAASPLAS</sequence>
<reference evidence="2" key="1">
    <citation type="submission" date="2023-03" db="EMBL/GenBank/DDBJ databases">
        <title>Massive genome expansion in bonnet fungi (Mycena s.s.) driven by repeated elements and novel gene families across ecological guilds.</title>
        <authorList>
            <consortium name="Lawrence Berkeley National Laboratory"/>
            <person name="Harder C.B."/>
            <person name="Miyauchi S."/>
            <person name="Viragh M."/>
            <person name="Kuo A."/>
            <person name="Thoen E."/>
            <person name="Andreopoulos B."/>
            <person name="Lu D."/>
            <person name="Skrede I."/>
            <person name="Drula E."/>
            <person name="Henrissat B."/>
            <person name="Morin E."/>
            <person name="Kohler A."/>
            <person name="Barry K."/>
            <person name="LaButti K."/>
            <person name="Morin E."/>
            <person name="Salamov A."/>
            <person name="Lipzen A."/>
            <person name="Mereny Z."/>
            <person name="Hegedus B."/>
            <person name="Baldrian P."/>
            <person name="Stursova M."/>
            <person name="Weitz H."/>
            <person name="Taylor A."/>
            <person name="Grigoriev I.V."/>
            <person name="Nagy L.G."/>
            <person name="Martin F."/>
            <person name="Kauserud H."/>
        </authorList>
    </citation>
    <scope>NUCLEOTIDE SEQUENCE</scope>
    <source>
        <strain evidence="2">CBHHK173m</strain>
    </source>
</reference>
<organism evidence="2 3">
    <name type="scientific">Mycena belliarum</name>
    <dbReference type="NCBI Taxonomy" id="1033014"/>
    <lineage>
        <taxon>Eukaryota</taxon>
        <taxon>Fungi</taxon>
        <taxon>Dikarya</taxon>
        <taxon>Basidiomycota</taxon>
        <taxon>Agaricomycotina</taxon>
        <taxon>Agaricomycetes</taxon>
        <taxon>Agaricomycetidae</taxon>
        <taxon>Agaricales</taxon>
        <taxon>Marasmiineae</taxon>
        <taxon>Mycenaceae</taxon>
        <taxon>Mycena</taxon>
    </lineage>
</organism>
<dbReference type="Proteomes" id="UP001222325">
    <property type="component" value="Unassembled WGS sequence"/>
</dbReference>
<dbReference type="AlphaFoldDB" id="A0AAD6TL17"/>
<feature type="region of interest" description="Disordered" evidence="1">
    <location>
        <begin position="1"/>
        <end position="33"/>
    </location>
</feature>
<proteinExistence type="predicted"/>
<evidence type="ECO:0000313" key="3">
    <source>
        <dbReference type="Proteomes" id="UP001222325"/>
    </source>
</evidence>
<feature type="compositionally biased region" description="Low complexity" evidence="1">
    <location>
        <begin position="169"/>
        <end position="178"/>
    </location>
</feature>
<name>A0AAD6TL17_9AGAR</name>